<feature type="compositionally biased region" description="Low complexity" evidence="3">
    <location>
        <begin position="748"/>
        <end position="757"/>
    </location>
</feature>
<keyword evidence="2" id="KW-0193">Cuticle</keyword>
<sequence>MCAYGVLAALDGYSPQQDPDQFHIQTDEDDERYFLYQTHNGQYRKERRLKDGSVIGTTGWVGADGYLRLQDYIADNQGYRIYKSKTVYVGQNRPIGESLQIAKTAPTDSGYGVTPAPAPVHRNRGPPRYTTTTAAPPPSSSYGPPNSYPIEVSVTPAPPTYPHPTSTPQVYVSPNSIDSSTTTYDFRPTVTPITASEATTTRSPYDYDSSNTNTLDDEYHASDSQRYDVFNPNSYRHADAWLRRQQLLQQQQQSGVKIGDGYTPQFSTYDGSAFRRNGFRYYLPKQYHEEEGGDTSERTGSFGYVDPFGIRRVIYYNTAPGEGFQIRKNNRNVEMLVKSICIIFITNCFAKDLTQNPQHVILHENVQPASEPSNFPLDYFNSINLPSPDYKFSYLYEQKKKDEEPQVEERDEEIGKYMNIQPPTTTPTTTTTELQQDRNIPNEKEENQDVNYGQLKTSMKLLDSHHHKHKEVTSTVPPMPPVPKLRSDQSPHLPPSYWNNLNNHRSAILANHIHRHQSPPGTLKWNKTPKSDASDLTGLHFPTHEWNPTHIRHPSHHGVHVSSTTPVAELSTEPKLHLSTHNSKLGHTWHHGVKESPTTSNILVEESSTPTGYISLAHDTKPTHDINESHRTSEYPVDEVSASTGLHVPSHDSQSNHLRHPNHHHVHNLPTTTEKVEDEVSTVSGKAHLLAHESPNHLIDPNHQTIDNSTPEILVEGAFVKIGLHSLPHSSHPNNLGHPIHHEKQTLPTTPETPTEESNAKFGTRLSSHASIPHHLSYHIHNEVHTSPTTPETITESLTTQSLHTNHESNQKLVPVISQHVPSLRRQNGHVKVNKIVRKVKNGPSAGHHPRQVYRGSYKFKLDDVNDMHTSPSPVRRIITTKPMHRMNNSPPPPVPTLSPWYDGYGK</sequence>
<evidence type="ECO:0000256" key="3">
    <source>
        <dbReference type="SAM" id="MobiDB-lite"/>
    </source>
</evidence>
<dbReference type="EMBL" id="NWSH01004915">
    <property type="protein sequence ID" value="PCG64589.1"/>
    <property type="molecule type" value="Genomic_DNA"/>
</dbReference>
<proteinExistence type="predicted"/>
<evidence type="ECO:0008006" key="5">
    <source>
        <dbReference type="Google" id="ProtNLM"/>
    </source>
</evidence>
<comment type="caution">
    <text evidence="4">The sequence shown here is derived from an EMBL/GenBank/DDBJ whole genome shotgun (WGS) entry which is preliminary data.</text>
</comment>
<feature type="compositionally biased region" description="Low complexity" evidence="3">
    <location>
        <begin position="126"/>
        <end position="144"/>
    </location>
</feature>
<reference evidence="4" key="1">
    <citation type="submission" date="2017-09" db="EMBL/GenBank/DDBJ databases">
        <title>Contemporary evolution of a Lepidopteran species, Heliothis virescens, in response to modern agricultural practices.</title>
        <authorList>
            <person name="Fritz M.L."/>
            <person name="Deyonke A.M."/>
            <person name="Papanicolaou A."/>
            <person name="Micinski S."/>
            <person name="Westbrook J."/>
            <person name="Gould F."/>
        </authorList>
    </citation>
    <scope>NUCLEOTIDE SEQUENCE [LARGE SCALE GENOMIC DNA]</scope>
    <source>
        <strain evidence="4">HvINT-</strain>
        <tissue evidence="4">Whole body</tissue>
    </source>
</reference>
<protein>
    <recommendedName>
        <fullName evidence="5">Cuticle protein 6</fullName>
    </recommendedName>
</protein>
<feature type="region of interest" description="Disordered" evidence="3">
    <location>
        <begin position="471"/>
        <end position="490"/>
    </location>
</feature>
<evidence type="ECO:0000256" key="2">
    <source>
        <dbReference type="PROSITE-ProRule" id="PRU00497"/>
    </source>
</evidence>
<feature type="region of interest" description="Disordered" evidence="3">
    <location>
        <begin position="884"/>
        <end position="907"/>
    </location>
</feature>
<feature type="region of interest" description="Disordered" evidence="3">
    <location>
        <begin position="400"/>
        <end position="450"/>
    </location>
</feature>
<dbReference type="AlphaFoldDB" id="A0A2A4IY74"/>
<name>A0A2A4IY74_HELVI</name>
<feature type="region of interest" description="Disordered" evidence="3">
    <location>
        <begin position="106"/>
        <end position="144"/>
    </location>
</feature>
<evidence type="ECO:0000256" key="1">
    <source>
        <dbReference type="ARBA" id="ARBA00022729"/>
    </source>
</evidence>
<dbReference type="STRING" id="7102.A0A2A4IY74"/>
<organism evidence="4">
    <name type="scientific">Heliothis virescens</name>
    <name type="common">Tobacco budworm moth</name>
    <dbReference type="NCBI Taxonomy" id="7102"/>
    <lineage>
        <taxon>Eukaryota</taxon>
        <taxon>Metazoa</taxon>
        <taxon>Ecdysozoa</taxon>
        <taxon>Arthropoda</taxon>
        <taxon>Hexapoda</taxon>
        <taxon>Insecta</taxon>
        <taxon>Pterygota</taxon>
        <taxon>Neoptera</taxon>
        <taxon>Endopterygota</taxon>
        <taxon>Lepidoptera</taxon>
        <taxon>Glossata</taxon>
        <taxon>Ditrysia</taxon>
        <taxon>Noctuoidea</taxon>
        <taxon>Noctuidae</taxon>
        <taxon>Heliothinae</taxon>
        <taxon>Heliothis</taxon>
    </lineage>
</organism>
<feature type="region of interest" description="Disordered" evidence="3">
    <location>
        <begin position="730"/>
        <end position="762"/>
    </location>
</feature>
<keyword evidence="1" id="KW-0732">Signal</keyword>
<gene>
    <name evidence="4" type="ORF">B5V51_10438</name>
</gene>
<evidence type="ECO:0000313" key="4">
    <source>
        <dbReference type="EMBL" id="PCG64589.1"/>
    </source>
</evidence>
<dbReference type="Pfam" id="PF00379">
    <property type="entry name" value="Chitin_bind_4"/>
    <property type="match status" value="1"/>
</dbReference>
<dbReference type="GO" id="GO:0042302">
    <property type="term" value="F:structural constituent of cuticle"/>
    <property type="evidence" value="ECO:0007669"/>
    <property type="project" value="UniProtKB-UniRule"/>
</dbReference>
<accession>A0A2A4IY74</accession>
<dbReference type="PROSITE" id="PS51155">
    <property type="entry name" value="CHIT_BIND_RR_2"/>
    <property type="match status" value="2"/>
</dbReference>
<dbReference type="InterPro" id="IPR000618">
    <property type="entry name" value="Insect_cuticle"/>
</dbReference>
<feature type="compositionally biased region" description="Low complexity" evidence="3">
    <location>
        <begin position="422"/>
        <end position="432"/>
    </location>
</feature>